<dbReference type="Gene3D" id="3.30.413.10">
    <property type="entry name" value="Sulfite Reductase Hemoprotein, domain 1"/>
    <property type="match status" value="2"/>
</dbReference>
<dbReference type="SUPFAM" id="SSF55124">
    <property type="entry name" value="Nitrite/Sulfite reductase N-terminal domain-like"/>
    <property type="match status" value="2"/>
</dbReference>
<dbReference type="Pfam" id="PF01077">
    <property type="entry name" value="NIR_SIR"/>
    <property type="match status" value="1"/>
</dbReference>
<feature type="domain" description="Nitrite/sulphite reductase 4Fe-4S" evidence="17">
    <location>
        <begin position="166"/>
        <end position="324"/>
    </location>
</feature>
<dbReference type="PANTHER" id="PTHR11493:SF47">
    <property type="entry name" value="SULFITE REDUCTASE [NADPH] SUBUNIT BETA"/>
    <property type="match status" value="1"/>
</dbReference>
<evidence type="ECO:0000256" key="14">
    <source>
        <dbReference type="ARBA" id="ARBA00052219"/>
    </source>
</evidence>
<dbReference type="PROSITE" id="PS00365">
    <property type="entry name" value="NIR_SIR"/>
    <property type="match status" value="1"/>
</dbReference>
<keyword evidence="11" id="KW-0408">Iron</keyword>
<keyword evidence="13" id="KW-0028">Amino-acid biosynthesis</keyword>
<evidence type="ECO:0000256" key="2">
    <source>
        <dbReference type="ARBA" id="ARBA00001966"/>
    </source>
</evidence>
<evidence type="ECO:0000256" key="13">
    <source>
        <dbReference type="ARBA" id="ARBA00023192"/>
    </source>
</evidence>
<dbReference type="InterPro" id="IPR006067">
    <property type="entry name" value="NO2/SO3_Rdtase_4Fe4S_dom"/>
</dbReference>
<dbReference type="GO" id="GO:0051539">
    <property type="term" value="F:4 iron, 4 sulfur cluster binding"/>
    <property type="evidence" value="ECO:0007669"/>
    <property type="project" value="UniProtKB-KW"/>
</dbReference>
<dbReference type="InterPro" id="IPR006066">
    <property type="entry name" value="NO2/SO3_Rdtase_FeS/sirohaem_BS"/>
</dbReference>
<dbReference type="NCBIfam" id="NF010029">
    <property type="entry name" value="PRK13504.1"/>
    <property type="match status" value="1"/>
</dbReference>
<comment type="similarity">
    <text evidence="4">Belongs to the nitrite and sulfite reductase 4Fe-4S domain family.</text>
</comment>
<dbReference type="EMBL" id="UFXS01000001">
    <property type="protein sequence ID" value="STD55168.1"/>
    <property type="molecule type" value="Genomic_DNA"/>
</dbReference>
<dbReference type="GO" id="GO:0019344">
    <property type="term" value="P:cysteine biosynthetic process"/>
    <property type="evidence" value="ECO:0007669"/>
    <property type="project" value="UniProtKB-KW"/>
</dbReference>
<dbReference type="GO" id="GO:0004783">
    <property type="term" value="F:sulfite reductase (NADPH) activity"/>
    <property type="evidence" value="ECO:0007669"/>
    <property type="project" value="UniProtKB-EC"/>
</dbReference>
<evidence type="ECO:0000256" key="12">
    <source>
        <dbReference type="ARBA" id="ARBA00023014"/>
    </source>
</evidence>
<evidence type="ECO:0000256" key="1">
    <source>
        <dbReference type="ARBA" id="ARBA00001929"/>
    </source>
</evidence>
<comment type="cofactor">
    <cofactor evidence="2">
        <name>[4Fe-4S] cluster</name>
        <dbReference type="ChEBI" id="CHEBI:49883"/>
    </cofactor>
</comment>
<name>A0A376G679_9FLAO</name>
<keyword evidence="7" id="KW-0349">Heme</keyword>
<evidence type="ECO:0000256" key="16">
    <source>
        <dbReference type="ARBA" id="ARBA00062253"/>
    </source>
</evidence>
<evidence type="ECO:0000259" key="17">
    <source>
        <dbReference type="Pfam" id="PF01077"/>
    </source>
</evidence>
<keyword evidence="10 19" id="KW-0560">Oxidoreductase</keyword>
<dbReference type="GO" id="GO:0020037">
    <property type="term" value="F:heme binding"/>
    <property type="evidence" value="ECO:0007669"/>
    <property type="project" value="InterPro"/>
</dbReference>
<sequence>MSTEKQSPIEGIKIKSDGLRGTLKESIELDNHTGNVRADDEALVKFHGMYVQDDRDRREERAEKKLDKLYSFMIRLRIPGGIIDADKWLAIHETSEQYGTGVLKITTRQTIQLHGILKHQLRPTLQSFDQAKLDSIAACGDVNRNVIASSHPLVSPIHAQIHTYADKLSKHLLPKTQAYYEIFVDNEKIYERETEKDDLYEDRYLPRKFKIAIAIPPTNDVDVFANDLGLIAIIENNELKGFNIAVGGGLSTTHGNPNTYSRLATEIGFVDSEEKVLKVAYEVLTIQRDFGNRGDRKLARLKYTVDKLTVDGFKSELEKRVGFKLESSQPYQFTERSDIYDWRQVNNGTWYYTLFVENGVVQPNQKAFLHELALLNINNFIFTANQNLLLGEISTDNKAKVEQLLEKYSIHKDISELRKNSMACVALPTCPLALAEAQRYLPELITKIEPLLEKHQLQNDDISIRMTGCPNGCGRSYVSEIGFVGTSAGHYNLMLGGDRYGVRLNKIYKEKVNEAEILNELDQVFESYTKEKIDNETFGDFTYRKYFSVN</sequence>
<dbReference type="InterPro" id="IPR036136">
    <property type="entry name" value="Nit/Sulf_reduc_fer-like_dom_sf"/>
</dbReference>
<dbReference type="RefSeq" id="WP_115002002.1">
    <property type="nucleotide sequence ID" value="NZ_UFXS01000001.1"/>
</dbReference>
<keyword evidence="9" id="KW-0521">NADP</keyword>
<feature type="domain" description="Nitrite/Sulfite reductase ferredoxin-like" evidence="18">
    <location>
        <begin position="71"/>
        <end position="126"/>
    </location>
</feature>
<comment type="cofactor">
    <cofactor evidence="1">
        <name>siroheme</name>
        <dbReference type="ChEBI" id="CHEBI:60052"/>
    </cofactor>
</comment>
<evidence type="ECO:0000259" key="18">
    <source>
        <dbReference type="Pfam" id="PF03460"/>
    </source>
</evidence>
<dbReference type="GO" id="GO:0050311">
    <property type="term" value="F:sulfite reductase (ferredoxin) activity"/>
    <property type="evidence" value="ECO:0007669"/>
    <property type="project" value="TreeGrafter"/>
</dbReference>
<dbReference type="GO" id="GO:0046872">
    <property type="term" value="F:metal ion binding"/>
    <property type="evidence" value="ECO:0007669"/>
    <property type="project" value="UniProtKB-KW"/>
</dbReference>
<protein>
    <recommendedName>
        <fullName evidence="5">assimilatory sulfite reductase (NADPH)</fullName>
        <ecNumber evidence="5">1.8.1.2</ecNumber>
    </recommendedName>
</protein>
<organism evidence="19 20">
    <name type="scientific">Empedobacter falsenii</name>
    <dbReference type="NCBI Taxonomy" id="343874"/>
    <lineage>
        <taxon>Bacteria</taxon>
        <taxon>Pseudomonadati</taxon>
        <taxon>Bacteroidota</taxon>
        <taxon>Flavobacteriia</taxon>
        <taxon>Flavobacteriales</taxon>
        <taxon>Weeksellaceae</taxon>
        <taxon>Empedobacter</taxon>
    </lineage>
</organism>
<evidence type="ECO:0000256" key="15">
    <source>
        <dbReference type="ARBA" id="ARBA00057160"/>
    </source>
</evidence>
<comment type="pathway">
    <text evidence="3">Sulfur metabolism; hydrogen sulfide biosynthesis; hydrogen sulfide from sulfite (NADPH route): step 1/1.</text>
</comment>
<evidence type="ECO:0000256" key="9">
    <source>
        <dbReference type="ARBA" id="ARBA00022857"/>
    </source>
</evidence>
<dbReference type="EC" id="1.8.1.2" evidence="5"/>
<comment type="catalytic activity">
    <reaction evidence="14">
        <text>hydrogen sulfide + 3 NADP(+) + 3 H2O = sulfite + 3 NADPH + 4 H(+)</text>
        <dbReference type="Rhea" id="RHEA:13801"/>
        <dbReference type="ChEBI" id="CHEBI:15377"/>
        <dbReference type="ChEBI" id="CHEBI:15378"/>
        <dbReference type="ChEBI" id="CHEBI:17359"/>
        <dbReference type="ChEBI" id="CHEBI:29919"/>
        <dbReference type="ChEBI" id="CHEBI:57783"/>
        <dbReference type="ChEBI" id="CHEBI:58349"/>
        <dbReference type="EC" id="1.8.1.2"/>
    </reaction>
</comment>
<keyword evidence="8" id="KW-0479">Metal-binding</keyword>
<dbReference type="Proteomes" id="UP000254737">
    <property type="component" value="Unassembled WGS sequence"/>
</dbReference>
<dbReference type="AlphaFoldDB" id="A0A376G679"/>
<evidence type="ECO:0000313" key="20">
    <source>
        <dbReference type="Proteomes" id="UP000254737"/>
    </source>
</evidence>
<keyword evidence="13" id="KW-0198">Cysteine biosynthesis</keyword>
<evidence type="ECO:0000256" key="4">
    <source>
        <dbReference type="ARBA" id="ARBA00010429"/>
    </source>
</evidence>
<proteinExistence type="inferred from homology"/>
<accession>A0A376G679</accession>
<evidence type="ECO:0000256" key="7">
    <source>
        <dbReference type="ARBA" id="ARBA00022617"/>
    </source>
</evidence>
<evidence type="ECO:0000256" key="5">
    <source>
        <dbReference type="ARBA" id="ARBA00012604"/>
    </source>
</evidence>
<dbReference type="InterPro" id="IPR045854">
    <property type="entry name" value="NO2/SO3_Rdtase_4Fe4S_sf"/>
</dbReference>
<comment type="function">
    <text evidence="15">Component of the sulfite reductase complex that catalyzes the 6-electron reduction of sulfite to sulfide. This is one of several activities required for the biosynthesis of L-cysteine from sulfate.</text>
</comment>
<evidence type="ECO:0000256" key="11">
    <source>
        <dbReference type="ARBA" id="ARBA00023004"/>
    </source>
</evidence>
<dbReference type="InterPro" id="IPR005117">
    <property type="entry name" value="NiRdtase/SiRdtase_haem-b_fer"/>
</dbReference>
<evidence type="ECO:0000256" key="8">
    <source>
        <dbReference type="ARBA" id="ARBA00022723"/>
    </source>
</evidence>
<evidence type="ECO:0000256" key="3">
    <source>
        <dbReference type="ARBA" id="ARBA00004774"/>
    </source>
</evidence>
<feature type="domain" description="Nitrite/Sulfite reductase ferredoxin-like" evidence="18">
    <location>
        <begin position="347"/>
        <end position="407"/>
    </location>
</feature>
<dbReference type="GO" id="GO:0009337">
    <property type="term" value="C:sulfite reductase complex (NADPH)"/>
    <property type="evidence" value="ECO:0007669"/>
    <property type="project" value="TreeGrafter"/>
</dbReference>
<dbReference type="STRING" id="343874.GCA_000805695_02855"/>
<keyword evidence="6" id="KW-0004">4Fe-4S</keyword>
<comment type="subunit">
    <text evidence="16">Alpha(8)-beta(8). The alpha component is a flavoprotein, the beta component is a hemoprotein.</text>
</comment>
<dbReference type="GO" id="GO:0000103">
    <property type="term" value="P:sulfate assimilation"/>
    <property type="evidence" value="ECO:0007669"/>
    <property type="project" value="TreeGrafter"/>
</dbReference>
<keyword evidence="12" id="KW-0411">Iron-sulfur</keyword>
<dbReference type="FunFam" id="3.30.413.10:FF:000003">
    <property type="entry name" value="Sulfite reductase [NADPH] hemoprotein beta-component"/>
    <property type="match status" value="1"/>
</dbReference>
<reference evidence="19 20" key="1">
    <citation type="submission" date="2018-06" db="EMBL/GenBank/DDBJ databases">
        <authorList>
            <consortium name="Pathogen Informatics"/>
            <person name="Doyle S."/>
        </authorList>
    </citation>
    <scope>NUCLEOTIDE SEQUENCE [LARGE SCALE GENOMIC DNA]</scope>
    <source>
        <strain evidence="19 20">NCTC13456</strain>
    </source>
</reference>
<dbReference type="SUPFAM" id="SSF56014">
    <property type="entry name" value="Nitrite and sulphite reductase 4Fe-4S domain-like"/>
    <property type="match status" value="2"/>
</dbReference>
<dbReference type="InterPro" id="IPR045169">
    <property type="entry name" value="NO2/SO3_Rdtase_4Fe4S_prot"/>
</dbReference>
<evidence type="ECO:0000256" key="6">
    <source>
        <dbReference type="ARBA" id="ARBA00022485"/>
    </source>
</evidence>
<gene>
    <name evidence="19" type="primary">cysI</name>
    <name evidence="19" type="ORF">NCTC13456_01395</name>
</gene>
<dbReference type="PANTHER" id="PTHR11493">
    <property type="entry name" value="SULFITE REDUCTASE [NADPH] SUBUNIT BETA-RELATED"/>
    <property type="match status" value="1"/>
</dbReference>
<dbReference type="Pfam" id="PF03460">
    <property type="entry name" value="NIR_SIR_ferr"/>
    <property type="match status" value="2"/>
</dbReference>
<dbReference type="PRINTS" id="PR00397">
    <property type="entry name" value="SIROHAEM"/>
</dbReference>
<evidence type="ECO:0000313" key="19">
    <source>
        <dbReference type="EMBL" id="STD55168.1"/>
    </source>
</evidence>
<evidence type="ECO:0000256" key="10">
    <source>
        <dbReference type="ARBA" id="ARBA00023002"/>
    </source>
</evidence>